<dbReference type="InterPro" id="IPR010730">
    <property type="entry name" value="HET"/>
</dbReference>
<proteinExistence type="predicted"/>
<keyword evidence="3" id="KW-1185">Reference proteome</keyword>
<feature type="domain" description="Heterokaryon incompatibility" evidence="1">
    <location>
        <begin position="218"/>
        <end position="378"/>
    </location>
</feature>
<evidence type="ECO:0000313" key="3">
    <source>
        <dbReference type="Proteomes" id="UP000775872"/>
    </source>
</evidence>
<reference evidence="3" key="1">
    <citation type="submission" date="2019-06" db="EMBL/GenBank/DDBJ databases">
        <authorList>
            <person name="Broberg M."/>
        </authorList>
    </citation>
    <scope>NUCLEOTIDE SEQUENCE [LARGE SCALE GENOMIC DNA]</scope>
</reference>
<evidence type="ECO:0000313" key="2">
    <source>
        <dbReference type="EMBL" id="CAH0046837.1"/>
    </source>
</evidence>
<dbReference type="EMBL" id="CABFOC020000015">
    <property type="protein sequence ID" value="CAH0046837.1"/>
    <property type="molecule type" value="Genomic_DNA"/>
</dbReference>
<dbReference type="Pfam" id="PF06985">
    <property type="entry name" value="HET"/>
    <property type="match status" value="1"/>
</dbReference>
<gene>
    <name evidence="2" type="ORF">CSOL1703_00013073</name>
</gene>
<sequence>MAGQKSKPLTISGDDCGRCRRAIVDAYSLAMDQPPGYGDWVNVFASFEQLEASAQRCNLCRIIRQEIVYNLTDLRDLDNCTQPVEACWQLSDTEYSLSTLKFQVGLPHGEVCQANLVTPHQLEALGQIIRGFKEDSQFDSITSTIRWWLQNCNKNHVSCQRSNATDDESGTVSDGCFPFLPTHVIDVNPTLGQHRDFENEPRGPYIRLVQGQGRREQYVTLSYCWGTSGKNFKTTSSNLAQQLLEIPWDKLPQTIQDAITVTRKLGIRYLWVDALCIIQARHSDDSTSDWPVEATRMGQYYENATCTLAASSSHDCADGMLLDRPALRFGTAEDVIIDFDDVYLGKVTRMHLVGLSGPPVEAAMEESHLLSRGWCVQERALSPRILYFARDALFWECNELRAGEYSPCKNLKFIPKPKTHGMLHNQSWRSVIGEWDLLGAGLRKLVRDNENSSEGLSVSDLELILGPSWMGLIERYSSCKFTNYSDRLVALSSLTEKLCRITGAVNIAGHWRETLGRSLSWTAISPTRTREICGERSCPSWAWASTDWGVTFEGLDGVWHESMVVEDIWQEPTRATNRRSRHILRMSGTFCEMPLAQWGLREPRKGNATYRTSSYVESVAWDHIPITFDKTKLLACIFIGFVRESDYVSDTVGLVIERTGKFNDSQIEEFERVGLLRFENLSSERLLGKVWRTIDVA</sequence>
<dbReference type="OrthoDB" id="3789824at2759"/>
<dbReference type="PANTHER" id="PTHR33112">
    <property type="entry name" value="DOMAIN PROTEIN, PUTATIVE-RELATED"/>
    <property type="match status" value="1"/>
</dbReference>
<accession>A0A9P0ECK2</accession>
<evidence type="ECO:0000259" key="1">
    <source>
        <dbReference type="Pfam" id="PF06985"/>
    </source>
</evidence>
<organism evidence="2 3">
    <name type="scientific">Clonostachys solani</name>
    <dbReference type="NCBI Taxonomy" id="160281"/>
    <lineage>
        <taxon>Eukaryota</taxon>
        <taxon>Fungi</taxon>
        <taxon>Dikarya</taxon>
        <taxon>Ascomycota</taxon>
        <taxon>Pezizomycotina</taxon>
        <taxon>Sordariomycetes</taxon>
        <taxon>Hypocreomycetidae</taxon>
        <taxon>Hypocreales</taxon>
        <taxon>Bionectriaceae</taxon>
        <taxon>Clonostachys</taxon>
    </lineage>
</organism>
<dbReference type="AlphaFoldDB" id="A0A9P0ECK2"/>
<name>A0A9P0ECK2_9HYPO</name>
<dbReference type="Proteomes" id="UP000775872">
    <property type="component" value="Unassembled WGS sequence"/>
</dbReference>
<protein>
    <recommendedName>
        <fullName evidence="1">Heterokaryon incompatibility domain-containing protein</fullName>
    </recommendedName>
</protein>
<dbReference type="PANTHER" id="PTHR33112:SF16">
    <property type="entry name" value="HETEROKARYON INCOMPATIBILITY DOMAIN-CONTAINING PROTEIN"/>
    <property type="match status" value="1"/>
</dbReference>
<comment type="caution">
    <text evidence="2">The sequence shown here is derived from an EMBL/GenBank/DDBJ whole genome shotgun (WGS) entry which is preliminary data.</text>
</comment>
<reference evidence="2 3" key="2">
    <citation type="submission" date="2021-10" db="EMBL/GenBank/DDBJ databases">
        <authorList>
            <person name="Piombo E."/>
        </authorList>
    </citation>
    <scope>NUCLEOTIDE SEQUENCE [LARGE SCALE GENOMIC DNA]</scope>
</reference>